<dbReference type="Proteomes" id="UP001160499">
    <property type="component" value="Unassembled WGS sequence"/>
</dbReference>
<dbReference type="EMBL" id="JARXVH010000012">
    <property type="protein sequence ID" value="MDH6219234.1"/>
    <property type="molecule type" value="Genomic_DNA"/>
</dbReference>
<sequence>MKVSSENDSGERRAVENARRVMSGSVPPVQWIPAPTRSAAPAATGAVQRVTKPAVQQGPSYWLYVLEVIAEHHGLPVKALSVAMWAYPTTASRDERQEEERRGNNIEGRRLAVMMTAEALANMESWLDNRRAPRPERHGDHPRRGRPVRPPFHGGADLARQAGLPGRQQPAIHDHAALLDRPPREAGTRRPQGQLTVTTVPRRSPDVPQSLLTGTTDPT</sequence>
<feature type="region of interest" description="Disordered" evidence="1">
    <location>
        <begin position="1"/>
        <end position="33"/>
    </location>
</feature>
<keyword evidence="3" id="KW-1185">Reference proteome</keyword>
<reference evidence="2 3" key="1">
    <citation type="submission" date="2023-04" db="EMBL/GenBank/DDBJ databases">
        <title>Forest soil microbial communities from Buena Vista Peninsula, Colon Province, Panama.</title>
        <authorList>
            <person name="Bouskill N."/>
        </authorList>
    </citation>
    <scope>NUCLEOTIDE SEQUENCE [LARGE SCALE GENOMIC DNA]</scope>
    <source>
        <strain evidence="2 3">GGS1</strain>
    </source>
</reference>
<dbReference type="RefSeq" id="WP_280880073.1">
    <property type="nucleotide sequence ID" value="NZ_JARXVH010000012.1"/>
</dbReference>
<name>A0ABT6LSD5_9ACTN</name>
<comment type="caution">
    <text evidence="2">The sequence shown here is derived from an EMBL/GenBank/DDBJ whole genome shotgun (WGS) entry which is preliminary data.</text>
</comment>
<evidence type="ECO:0000313" key="3">
    <source>
        <dbReference type="Proteomes" id="UP001160499"/>
    </source>
</evidence>
<feature type="compositionally biased region" description="Polar residues" evidence="1">
    <location>
        <begin position="210"/>
        <end position="219"/>
    </location>
</feature>
<feature type="compositionally biased region" description="Polar residues" evidence="1">
    <location>
        <begin position="191"/>
        <end position="201"/>
    </location>
</feature>
<feature type="compositionally biased region" description="Basic and acidic residues" evidence="1">
    <location>
        <begin position="172"/>
        <end position="188"/>
    </location>
</feature>
<accession>A0ABT6LSD5</accession>
<organism evidence="2 3">
    <name type="scientific">Streptomyces pseudovenezuelae</name>
    <dbReference type="NCBI Taxonomy" id="67350"/>
    <lineage>
        <taxon>Bacteria</taxon>
        <taxon>Bacillati</taxon>
        <taxon>Actinomycetota</taxon>
        <taxon>Actinomycetes</taxon>
        <taxon>Kitasatosporales</taxon>
        <taxon>Streptomycetaceae</taxon>
        <taxon>Streptomyces</taxon>
        <taxon>Streptomyces aurantiacus group</taxon>
    </lineage>
</organism>
<feature type="region of interest" description="Disordered" evidence="1">
    <location>
        <begin position="127"/>
        <end position="219"/>
    </location>
</feature>
<gene>
    <name evidence="2" type="ORF">M2283_006568</name>
</gene>
<evidence type="ECO:0000256" key="1">
    <source>
        <dbReference type="SAM" id="MobiDB-lite"/>
    </source>
</evidence>
<protein>
    <submittedName>
        <fullName evidence="2">Uncharacterized protein</fullName>
    </submittedName>
</protein>
<feature type="compositionally biased region" description="Basic and acidic residues" evidence="1">
    <location>
        <begin position="127"/>
        <end position="139"/>
    </location>
</feature>
<evidence type="ECO:0000313" key="2">
    <source>
        <dbReference type="EMBL" id="MDH6219234.1"/>
    </source>
</evidence>
<proteinExistence type="predicted"/>
<feature type="compositionally biased region" description="Basic and acidic residues" evidence="1">
    <location>
        <begin position="9"/>
        <end position="19"/>
    </location>
</feature>